<evidence type="ECO:0000256" key="5">
    <source>
        <dbReference type="ARBA" id="ARBA00023136"/>
    </source>
</evidence>
<feature type="transmembrane region" description="Helical" evidence="6">
    <location>
        <begin position="36"/>
        <end position="54"/>
    </location>
</feature>
<feature type="transmembrane region" description="Helical" evidence="6">
    <location>
        <begin position="282"/>
        <end position="299"/>
    </location>
</feature>
<evidence type="ECO:0000313" key="8">
    <source>
        <dbReference type="Proteomes" id="UP000059074"/>
    </source>
</evidence>
<dbReference type="PANTHER" id="PTHR30250">
    <property type="entry name" value="PST FAMILY PREDICTED COLANIC ACID TRANSPORTER"/>
    <property type="match status" value="1"/>
</dbReference>
<dbReference type="RefSeq" id="WP_068459617.1">
    <property type="nucleotide sequence ID" value="NZ_LMTR01000027.1"/>
</dbReference>
<dbReference type="GO" id="GO:0005886">
    <property type="term" value="C:plasma membrane"/>
    <property type="evidence" value="ECO:0007669"/>
    <property type="project" value="UniProtKB-SubCell"/>
</dbReference>
<feature type="transmembrane region" description="Helical" evidence="6">
    <location>
        <begin position="75"/>
        <end position="95"/>
    </location>
</feature>
<protein>
    <submittedName>
        <fullName evidence="7">Polysaccharide biosynthesis protein</fullName>
    </submittedName>
</protein>
<feature type="transmembrane region" description="Helical" evidence="6">
    <location>
        <begin position="319"/>
        <end position="337"/>
    </location>
</feature>
<evidence type="ECO:0000256" key="1">
    <source>
        <dbReference type="ARBA" id="ARBA00004651"/>
    </source>
</evidence>
<evidence type="ECO:0000256" key="4">
    <source>
        <dbReference type="ARBA" id="ARBA00022989"/>
    </source>
</evidence>
<dbReference type="STRING" id="121290.APY04_0661"/>
<comment type="subcellular location">
    <subcellularLocation>
        <location evidence="1">Cell membrane</location>
        <topology evidence="1">Multi-pass membrane protein</topology>
    </subcellularLocation>
</comment>
<evidence type="ECO:0000256" key="6">
    <source>
        <dbReference type="SAM" id="Phobius"/>
    </source>
</evidence>
<sequence length="473" mass="49464">MIGRHIALYFGSKGLAAIVNVVTMAVFVRIGGADTYGGFVLFTAIATIVYGVAMQWLRFSFFACYREDAGGNGMIAAYLLTQLVGLTLVGAGLWLATAFGFITATEAVGVGILVAGLACYDAMHEIARTRLHAGIVAVGVLVRSFLMIALGVAAIVMVGTALSLALAVGIAHIGAALALSASIWRMGTLNWQRSDMQQLLMYGRPLVPAFGFEAAGNQLDRLLLARLGDLAETGRYGAVSDLFRQLLIVAAEAIAGAYMAIARKHVIAGDRASAGEVLGQAFLAYVALLTFIPLGFLQFSAPILDLVFGADLRVAVEPALPLIIAASVVAVLRGYYFGQVVHILQHSRLLLVSTALHAATVLVIGVLAIPQYGMAGAAAALLLGNVVGCAAFLIAWRDNFVMRLPYGSAAVMVGLGLAAYFVSGFVAGGFENAYAGLACGIVIFAIAALIAARRYNLLSFNALVDRITKRVAA</sequence>
<reference evidence="7 8" key="1">
    <citation type="submission" date="2015-10" db="EMBL/GenBank/DDBJ databases">
        <title>Transcriptomic analysis of a linuron degrading triple-species bacterial consortium.</title>
        <authorList>
            <person name="Albers P."/>
        </authorList>
    </citation>
    <scope>NUCLEOTIDE SEQUENCE [LARGE SCALE GENOMIC DNA]</scope>
    <source>
        <strain evidence="7 8">WDL6</strain>
    </source>
</reference>
<feature type="transmembrane region" description="Helical" evidence="6">
    <location>
        <begin position="101"/>
        <end position="123"/>
    </location>
</feature>
<organism evidence="7 8">
    <name type="scientific">Hyphomicrobium sulfonivorans</name>
    <dbReference type="NCBI Taxonomy" id="121290"/>
    <lineage>
        <taxon>Bacteria</taxon>
        <taxon>Pseudomonadati</taxon>
        <taxon>Pseudomonadota</taxon>
        <taxon>Alphaproteobacteria</taxon>
        <taxon>Hyphomicrobiales</taxon>
        <taxon>Hyphomicrobiaceae</taxon>
        <taxon>Hyphomicrobium</taxon>
    </lineage>
</organism>
<feature type="transmembrane region" description="Helical" evidence="6">
    <location>
        <begin position="408"/>
        <end position="427"/>
    </location>
</feature>
<keyword evidence="8" id="KW-1185">Reference proteome</keyword>
<feature type="transmembrane region" description="Helical" evidence="6">
    <location>
        <begin position="164"/>
        <end position="187"/>
    </location>
</feature>
<accession>A0A109BLI5</accession>
<evidence type="ECO:0000256" key="2">
    <source>
        <dbReference type="ARBA" id="ARBA00022475"/>
    </source>
</evidence>
<gene>
    <name evidence="7" type="ORF">APY04_0661</name>
</gene>
<evidence type="ECO:0000313" key="7">
    <source>
        <dbReference type="EMBL" id="KWT70999.1"/>
    </source>
</evidence>
<feature type="transmembrane region" description="Helical" evidence="6">
    <location>
        <begin position="7"/>
        <end position="30"/>
    </location>
</feature>
<keyword evidence="3 6" id="KW-0812">Transmembrane</keyword>
<proteinExistence type="predicted"/>
<dbReference type="EMBL" id="LMTR01000027">
    <property type="protein sequence ID" value="KWT70999.1"/>
    <property type="molecule type" value="Genomic_DNA"/>
</dbReference>
<feature type="transmembrane region" description="Helical" evidence="6">
    <location>
        <begin position="433"/>
        <end position="452"/>
    </location>
</feature>
<dbReference type="PANTHER" id="PTHR30250:SF31">
    <property type="entry name" value="INNER MEMBRANE PROTEIN YGHQ"/>
    <property type="match status" value="1"/>
</dbReference>
<dbReference type="AlphaFoldDB" id="A0A109BLI5"/>
<dbReference type="OrthoDB" id="5906224at2"/>
<comment type="caution">
    <text evidence="7">The sequence shown here is derived from an EMBL/GenBank/DDBJ whole genome shotgun (WGS) entry which is preliminary data.</text>
</comment>
<keyword evidence="5 6" id="KW-0472">Membrane</keyword>
<keyword evidence="4 6" id="KW-1133">Transmembrane helix</keyword>
<name>A0A109BLI5_HYPSL</name>
<feature type="transmembrane region" description="Helical" evidence="6">
    <location>
        <begin position="349"/>
        <end position="369"/>
    </location>
</feature>
<dbReference type="Proteomes" id="UP000059074">
    <property type="component" value="Unassembled WGS sequence"/>
</dbReference>
<feature type="transmembrane region" description="Helical" evidence="6">
    <location>
        <begin position="135"/>
        <end position="158"/>
    </location>
</feature>
<keyword evidence="2" id="KW-1003">Cell membrane</keyword>
<evidence type="ECO:0000256" key="3">
    <source>
        <dbReference type="ARBA" id="ARBA00022692"/>
    </source>
</evidence>
<dbReference type="InterPro" id="IPR050833">
    <property type="entry name" value="Poly_Biosynth_Transport"/>
</dbReference>
<dbReference type="PATRIC" id="fig|121290.4.peg.1133"/>
<feature type="transmembrane region" description="Helical" evidence="6">
    <location>
        <begin position="375"/>
        <end position="396"/>
    </location>
</feature>